<reference evidence="1 2" key="1">
    <citation type="submission" date="2014-11" db="EMBL/GenBank/DDBJ databases">
        <title>Genetic blueprint of the zoonotic pathogen Toxocara canis.</title>
        <authorList>
            <person name="Zhu X.-Q."/>
            <person name="Korhonen P.K."/>
            <person name="Cai H."/>
            <person name="Young N.D."/>
            <person name="Nejsum P."/>
            <person name="von Samson-Himmelstjerna G."/>
            <person name="Boag P.R."/>
            <person name="Tan P."/>
            <person name="Li Q."/>
            <person name="Min J."/>
            <person name="Yang Y."/>
            <person name="Wang X."/>
            <person name="Fang X."/>
            <person name="Hall R.S."/>
            <person name="Hofmann A."/>
            <person name="Sternberg P.W."/>
            <person name="Jex A.R."/>
            <person name="Gasser R.B."/>
        </authorList>
    </citation>
    <scope>NUCLEOTIDE SEQUENCE [LARGE SCALE GENOMIC DNA]</scope>
    <source>
        <strain evidence="1">PN_DK_2014</strain>
    </source>
</reference>
<organism evidence="1 2">
    <name type="scientific">Toxocara canis</name>
    <name type="common">Canine roundworm</name>
    <dbReference type="NCBI Taxonomy" id="6265"/>
    <lineage>
        <taxon>Eukaryota</taxon>
        <taxon>Metazoa</taxon>
        <taxon>Ecdysozoa</taxon>
        <taxon>Nematoda</taxon>
        <taxon>Chromadorea</taxon>
        <taxon>Rhabditida</taxon>
        <taxon>Spirurina</taxon>
        <taxon>Ascaridomorpha</taxon>
        <taxon>Ascaridoidea</taxon>
        <taxon>Toxocaridae</taxon>
        <taxon>Toxocara</taxon>
    </lineage>
</organism>
<dbReference type="Proteomes" id="UP000031036">
    <property type="component" value="Unassembled WGS sequence"/>
</dbReference>
<name>A0A0B2VK68_TOXCA</name>
<evidence type="ECO:0000313" key="2">
    <source>
        <dbReference type="Proteomes" id="UP000031036"/>
    </source>
</evidence>
<comment type="caution">
    <text evidence="1">The sequence shown here is derived from an EMBL/GenBank/DDBJ whole genome shotgun (WGS) entry which is preliminary data.</text>
</comment>
<sequence>MCLISARASHVSNLRMAFPVPRPDTNPPASAKFEPVQDVEPGTESFGAGFAPQNDVKCAIVMMVRPPIFQLPRASIRLSYSLTNGRPSRNILTAAVSVALIS</sequence>
<protein>
    <submittedName>
        <fullName evidence="1">Uncharacterized protein</fullName>
    </submittedName>
</protein>
<evidence type="ECO:0000313" key="1">
    <source>
        <dbReference type="EMBL" id="KHN81827.1"/>
    </source>
</evidence>
<accession>A0A0B2VK68</accession>
<dbReference type="AlphaFoldDB" id="A0A0B2VK68"/>
<keyword evidence="2" id="KW-1185">Reference proteome</keyword>
<dbReference type="EMBL" id="JPKZ01001450">
    <property type="protein sequence ID" value="KHN81827.1"/>
    <property type="molecule type" value="Genomic_DNA"/>
</dbReference>
<gene>
    <name evidence="1" type="ORF">Tcan_00157</name>
</gene>
<proteinExistence type="predicted"/>